<dbReference type="STRING" id="1121400.SAMN02746065_107181"/>
<evidence type="ECO:0000313" key="5">
    <source>
        <dbReference type="Proteomes" id="UP000192418"/>
    </source>
</evidence>
<sequence>MLESMLTVALEQYVIDDEIIGNCCKVLKGIEVDDEHLAMDVIKAVVFLGTTWSPPYHETHANGILPEQWGFRQKKS</sequence>
<keyword evidence="3 4" id="KW-0808">Transferase</keyword>
<accession>A0A1W2B9Y1</accession>
<dbReference type="InterPro" id="IPR038601">
    <property type="entry name" value="MttB-like_sf"/>
</dbReference>
<gene>
    <name evidence="4" type="ORF">SAMN02746065_107181</name>
</gene>
<dbReference type="Proteomes" id="UP000192418">
    <property type="component" value="Unassembled WGS sequence"/>
</dbReference>
<name>A0A1W2B9Y1_9BACT</name>
<dbReference type="Pfam" id="PF06253">
    <property type="entry name" value="MTTB"/>
    <property type="match status" value="1"/>
</dbReference>
<evidence type="ECO:0000313" key="4">
    <source>
        <dbReference type="EMBL" id="SMC69726.1"/>
    </source>
</evidence>
<dbReference type="AlphaFoldDB" id="A0A1W2B9Y1"/>
<keyword evidence="5" id="KW-1185">Reference proteome</keyword>
<dbReference type="EMBL" id="FWXY01000007">
    <property type="protein sequence ID" value="SMC69726.1"/>
    <property type="molecule type" value="Genomic_DNA"/>
</dbReference>
<keyword evidence="2 4" id="KW-0489">Methyltransferase</keyword>
<comment type="similarity">
    <text evidence="1">Belongs to the trimethylamine methyltransferase family.</text>
</comment>
<dbReference type="GO" id="GO:0008168">
    <property type="term" value="F:methyltransferase activity"/>
    <property type="evidence" value="ECO:0007669"/>
    <property type="project" value="UniProtKB-KW"/>
</dbReference>
<dbReference type="RefSeq" id="WP_084068392.1">
    <property type="nucleotide sequence ID" value="NZ_FWXY01000007.1"/>
</dbReference>
<proteinExistence type="inferred from homology"/>
<evidence type="ECO:0000256" key="3">
    <source>
        <dbReference type="ARBA" id="ARBA00022679"/>
    </source>
</evidence>
<evidence type="ECO:0000256" key="1">
    <source>
        <dbReference type="ARBA" id="ARBA00007137"/>
    </source>
</evidence>
<reference evidence="4 5" key="1">
    <citation type="submission" date="2017-04" db="EMBL/GenBank/DDBJ databases">
        <authorList>
            <person name="Afonso C.L."/>
            <person name="Miller P.J."/>
            <person name="Scott M.A."/>
            <person name="Spackman E."/>
            <person name="Goraichik I."/>
            <person name="Dimitrov K.M."/>
            <person name="Suarez D.L."/>
            <person name="Swayne D.E."/>
        </authorList>
    </citation>
    <scope>NUCLEOTIDE SEQUENCE [LARGE SCALE GENOMIC DNA]</scope>
    <source>
        <strain evidence="4 5">DSM 3385</strain>
    </source>
</reference>
<dbReference type="GO" id="GO:0032259">
    <property type="term" value="P:methylation"/>
    <property type="evidence" value="ECO:0007669"/>
    <property type="project" value="UniProtKB-KW"/>
</dbReference>
<dbReference type="Gene3D" id="3.20.20.480">
    <property type="entry name" value="Trimethylamine methyltransferase-like"/>
    <property type="match status" value="1"/>
</dbReference>
<evidence type="ECO:0000256" key="2">
    <source>
        <dbReference type="ARBA" id="ARBA00022603"/>
    </source>
</evidence>
<dbReference type="InterPro" id="IPR010426">
    <property type="entry name" value="MTTB_MeTrfase"/>
</dbReference>
<dbReference type="GO" id="GO:0015948">
    <property type="term" value="P:methanogenesis"/>
    <property type="evidence" value="ECO:0007669"/>
    <property type="project" value="InterPro"/>
</dbReference>
<organism evidence="4 5">
    <name type="scientific">Desulfocicer vacuolatum DSM 3385</name>
    <dbReference type="NCBI Taxonomy" id="1121400"/>
    <lineage>
        <taxon>Bacteria</taxon>
        <taxon>Pseudomonadati</taxon>
        <taxon>Thermodesulfobacteriota</taxon>
        <taxon>Desulfobacteria</taxon>
        <taxon>Desulfobacterales</taxon>
        <taxon>Desulfobacteraceae</taxon>
        <taxon>Desulfocicer</taxon>
    </lineage>
</organism>
<protein>
    <submittedName>
        <fullName evidence="4">Trimethylamine methyltransferase (MTTB)</fullName>
    </submittedName>
</protein>